<gene>
    <name evidence="2 4" type="primary">rsfS</name>
    <name evidence="4" type="ORF">DMP08_06300</name>
</gene>
<keyword evidence="2" id="KW-0678">Repressor</keyword>
<comment type="function">
    <text evidence="2">Functions as a ribosomal silencing factor. Interacts with ribosomal protein uL14 (rplN), blocking formation of intersubunit bridge B8. Prevents association of the 30S and 50S ribosomal subunits and the formation of functional ribosomes, thus repressing translation.</text>
</comment>
<dbReference type="GO" id="GO:0017148">
    <property type="term" value="P:negative regulation of translation"/>
    <property type="evidence" value="ECO:0007669"/>
    <property type="project" value="UniProtKB-UniRule"/>
</dbReference>
<feature type="region of interest" description="Disordered" evidence="3">
    <location>
        <begin position="1"/>
        <end position="31"/>
    </location>
</feature>
<dbReference type="HAMAP" id="MF_01477">
    <property type="entry name" value="Iojap_RsfS"/>
    <property type="match status" value="1"/>
</dbReference>
<organism evidence="4 5">
    <name type="scientific">Paraeggerthella hongkongensis</name>
    <dbReference type="NCBI Taxonomy" id="230658"/>
    <lineage>
        <taxon>Bacteria</taxon>
        <taxon>Bacillati</taxon>
        <taxon>Actinomycetota</taxon>
        <taxon>Coriobacteriia</taxon>
        <taxon>Eggerthellales</taxon>
        <taxon>Eggerthellaceae</taxon>
        <taxon>Paraeggerthella</taxon>
    </lineage>
</organism>
<comment type="subunit">
    <text evidence="2">Interacts with ribosomal protein uL14 (rplN).</text>
</comment>
<dbReference type="SUPFAM" id="SSF81301">
    <property type="entry name" value="Nucleotidyltransferase"/>
    <property type="match status" value="1"/>
</dbReference>
<keyword evidence="2" id="KW-0963">Cytoplasm</keyword>
<name>A0A3N0BCR8_9ACTN</name>
<comment type="caution">
    <text evidence="4">The sequence shown here is derived from an EMBL/GenBank/DDBJ whole genome shotgun (WGS) entry which is preliminary data.</text>
</comment>
<dbReference type="GO" id="GO:0042256">
    <property type="term" value="P:cytosolic ribosome assembly"/>
    <property type="evidence" value="ECO:0007669"/>
    <property type="project" value="UniProtKB-UniRule"/>
</dbReference>
<proteinExistence type="inferred from homology"/>
<evidence type="ECO:0000256" key="2">
    <source>
        <dbReference type="HAMAP-Rule" id="MF_01477"/>
    </source>
</evidence>
<comment type="subcellular location">
    <subcellularLocation>
        <location evidence="2">Cytoplasm</location>
    </subcellularLocation>
</comment>
<dbReference type="NCBIfam" id="TIGR00090">
    <property type="entry name" value="rsfS_iojap_ybeB"/>
    <property type="match status" value="1"/>
</dbReference>
<dbReference type="PANTHER" id="PTHR21043:SF0">
    <property type="entry name" value="MITOCHONDRIAL ASSEMBLY OF RIBOSOMAL LARGE SUBUNIT PROTEIN 1"/>
    <property type="match status" value="1"/>
</dbReference>
<keyword evidence="5" id="KW-1185">Reference proteome</keyword>
<evidence type="ECO:0000313" key="4">
    <source>
        <dbReference type="EMBL" id="RNL44797.1"/>
    </source>
</evidence>
<reference evidence="5" key="1">
    <citation type="submission" date="2018-05" db="EMBL/GenBank/DDBJ databases">
        <title>Genome Sequencing of selected type strains of the family Eggerthellaceae.</title>
        <authorList>
            <person name="Danylec N."/>
            <person name="Stoll D.A."/>
            <person name="Doetsch A."/>
            <person name="Huch M."/>
        </authorList>
    </citation>
    <scope>NUCLEOTIDE SEQUENCE [LARGE SCALE GENOMIC DNA]</scope>
    <source>
        <strain evidence="5">DSM 16106</strain>
    </source>
</reference>
<evidence type="ECO:0000256" key="3">
    <source>
        <dbReference type="SAM" id="MobiDB-lite"/>
    </source>
</evidence>
<dbReference type="InterPro" id="IPR004394">
    <property type="entry name" value="Iojap/RsfS/C7orf30"/>
</dbReference>
<dbReference type="GO" id="GO:0090071">
    <property type="term" value="P:negative regulation of ribosome biogenesis"/>
    <property type="evidence" value="ECO:0007669"/>
    <property type="project" value="UniProtKB-UniRule"/>
</dbReference>
<keyword evidence="2" id="KW-0810">Translation regulation</keyword>
<evidence type="ECO:0000256" key="1">
    <source>
        <dbReference type="ARBA" id="ARBA00010574"/>
    </source>
</evidence>
<sequence length="166" mass="18924">MEPLPCPRARSRRRNTEERNSVTETKNETPEVTSRECALIAARAADEKKATDIMVQEVRELIGVTDYFVIATASNNRQVEAIVDEIEEAVRTQGRLKPLHREGTQDGTWSLLDYGSFVVHVFQPETRDYYRLEALWNDAPVVDLAKEAGLTEIEYSDRIAKMLGRK</sequence>
<feature type="compositionally biased region" description="Basic and acidic residues" evidence="3">
    <location>
        <begin position="14"/>
        <end position="29"/>
    </location>
</feature>
<accession>A0A3N0BCR8</accession>
<dbReference type="EMBL" id="QICD01000009">
    <property type="protein sequence ID" value="RNL44797.1"/>
    <property type="molecule type" value="Genomic_DNA"/>
</dbReference>
<dbReference type="InterPro" id="IPR043519">
    <property type="entry name" value="NT_sf"/>
</dbReference>
<dbReference type="Proteomes" id="UP000278632">
    <property type="component" value="Unassembled WGS sequence"/>
</dbReference>
<evidence type="ECO:0000313" key="5">
    <source>
        <dbReference type="Proteomes" id="UP000278632"/>
    </source>
</evidence>
<dbReference type="GO" id="GO:0005737">
    <property type="term" value="C:cytoplasm"/>
    <property type="evidence" value="ECO:0007669"/>
    <property type="project" value="UniProtKB-SubCell"/>
</dbReference>
<dbReference type="AlphaFoldDB" id="A0A3N0BCR8"/>
<protein>
    <recommendedName>
        <fullName evidence="2">Ribosomal silencing factor RsfS</fullName>
    </recommendedName>
</protein>
<dbReference type="Gene3D" id="3.30.460.10">
    <property type="entry name" value="Beta Polymerase, domain 2"/>
    <property type="match status" value="1"/>
</dbReference>
<dbReference type="GO" id="GO:0043023">
    <property type="term" value="F:ribosomal large subunit binding"/>
    <property type="evidence" value="ECO:0007669"/>
    <property type="project" value="TreeGrafter"/>
</dbReference>
<dbReference type="Pfam" id="PF02410">
    <property type="entry name" value="RsfS"/>
    <property type="match status" value="1"/>
</dbReference>
<comment type="similarity">
    <text evidence="1 2">Belongs to the Iojap/RsfS family.</text>
</comment>
<dbReference type="PANTHER" id="PTHR21043">
    <property type="entry name" value="IOJAP SUPERFAMILY ORTHOLOG"/>
    <property type="match status" value="1"/>
</dbReference>
<dbReference type="OrthoDB" id="9793681at2"/>